<dbReference type="Gene3D" id="3.40.1280.10">
    <property type="match status" value="1"/>
</dbReference>
<accession>A0A136A6N4</accession>
<dbReference type="GO" id="GO:0005829">
    <property type="term" value="C:cytosol"/>
    <property type="evidence" value="ECO:0007669"/>
    <property type="project" value="TreeGrafter"/>
</dbReference>
<dbReference type="STRING" id="1799789.AX660_05385"/>
<evidence type="ECO:0000256" key="1">
    <source>
        <dbReference type="ARBA" id="ARBA00007228"/>
    </source>
</evidence>
<dbReference type="Pfam" id="PF00588">
    <property type="entry name" value="SpoU_methylase"/>
    <property type="match status" value="1"/>
</dbReference>
<dbReference type="RefSeq" id="WP_068372100.1">
    <property type="nucleotide sequence ID" value="NZ_LSNE01000002.1"/>
</dbReference>
<protein>
    <submittedName>
        <fullName evidence="6">23S rRNA methyltransferase</fullName>
    </submittedName>
</protein>
<reference evidence="7" key="1">
    <citation type="submission" date="2016-02" db="EMBL/GenBank/DDBJ databases">
        <authorList>
            <person name="Schultz-Johansen M."/>
            <person name="Glaring M.A."/>
            <person name="Bech P.K."/>
            <person name="Stougaard P."/>
        </authorList>
    </citation>
    <scope>NUCLEOTIDE SEQUENCE [LARGE SCALE GENOMIC DNA]</scope>
    <source>
        <strain evidence="7">S66</strain>
    </source>
</reference>
<dbReference type="GO" id="GO:0008173">
    <property type="term" value="F:RNA methyltransferase activity"/>
    <property type="evidence" value="ECO:0007669"/>
    <property type="project" value="InterPro"/>
</dbReference>
<dbReference type="OrthoDB" id="4578643at2"/>
<sequence>MGSVLRAAGCYQVSSIYYTGTRYDRARHFVTDTKNRYLNITPTHVDDLIAIAKHQGLKTVVVELVVGAIPLPDYDHPPQALYIFGPEDGSIDQNIINQCDDIVYIPTIGCMNLAATVNVLLYDRMAKQPNIEFGDDLIIASRDTNNRTKSP</sequence>
<dbReference type="PANTHER" id="PTHR42786:SF6">
    <property type="entry name" value="TRNA_RRNA METHYLTRANSFERASE SPOU TYPE DOMAIN-CONTAINING PROTEIN"/>
    <property type="match status" value="1"/>
</dbReference>
<comment type="caution">
    <text evidence="6">The sequence shown here is derived from an EMBL/GenBank/DDBJ whole genome shotgun (WGS) entry which is preliminary data.</text>
</comment>
<dbReference type="EMBL" id="LSNE01000002">
    <property type="protein sequence ID" value="KXI30892.1"/>
    <property type="molecule type" value="Genomic_DNA"/>
</dbReference>
<dbReference type="InterPro" id="IPR001537">
    <property type="entry name" value="SpoU_MeTrfase"/>
</dbReference>
<dbReference type="SUPFAM" id="SSF75217">
    <property type="entry name" value="alpha/beta knot"/>
    <property type="match status" value="1"/>
</dbReference>
<dbReference type="PANTHER" id="PTHR42786">
    <property type="entry name" value="TRNA/RRNA METHYLTRANSFERASE"/>
    <property type="match status" value="1"/>
</dbReference>
<organism evidence="6 7">
    <name type="scientific">Paraglaciecola hydrolytica</name>
    <dbReference type="NCBI Taxonomy" id="1799789"/>
    <lineage>
        <taxon>Bacteria</taxon>
        <taxon>Pseudomonadati</taxon>
        <taxon>Pseudomonadota</taxon>
        <taxon>Gammaproteobacteria</taxon>
        <taxon>Alteromonadales</taxon>
        <taxon>Alteromonadaceae</taxon>
        <taxon>Paraglaciecola</taxon>
    </lineage>
</organism>
<evidence type="ECO:0000256" key="3">
    <source>
        <dbReference type="ARBA" id="ARBA00022679"/>
    </source>
</evidence>
<dbReference type="InterPro" id="IPR029026">
    <property type="entry name" value="tRNA_m1G_MTases_N"/>
</dbReference>
<keyword evidence="3 6" id="KW-0808">Transferase</keyword>
<dbReference type="GO" id="GO:0002128">
    <property type="term" value="P:tRNA nucleoside ribose methylation"/>
    <property type="evidence" value="ECO:0007669"/>
    <property type="project" value="TreeGrafter"/>
</dbReference>
<comment type="similarity">
    <text evidence="1">Belongs to the class IV-like SAM-binding methyltransferase superfamily. RNA methyltransferase TrmH family.</text>
</comment>
<keyword evidence="7" id="KW-1185">Reference proteome</keyword>
<evidence type="ECO:0000259" key="5">
    <source>
        <dbReference type="Pfam" id="PF00588"/>
    </source>
</evidence>
<feature type="domain" description="tRNA/rRNA methyltransferase SpoU type" evidence="5">
    <location>
        <begin position="1"/>
        <end position="122"/>
    </location>
</feature>
<dbReference type="Proteomes" id="UP000070299">
    <property type="component" value="Unassembled WGS sequence"/>
</dbReference>
<dbReference type="InterPro" id="IPR004384">
    <property type="entry name" value="RNA_MeTrfase_TrmJ/LasT"/>
</dbReference>
<gene>
    <name evidence="6" type="ORF">AX660_05385</name>
</gene>
<dbReference type="AlphaFoldDB" id="A0A136A6N4"/>
<evidence type="ECO:0000313" key="7">
    <source>
        <dbReference type="Proteomes" id="UP000070299"/>
    </source>
</evidence>
<name>A0A136A6N4_9ALTE</name>
<keyword evidence="2 6" id="KW-0489">Methyltransferase</keyword>
<evidence type="ECO:0000313" key="6">
    <source>
        <dbReference type="EMBL" id="KXI30892.1"/>
    </source>
</evidence>
<evidence type="ECO:0000256" key="4">
    <source>
        <dbReference type="ARBA" id="ARBA00022691"/>
    </source>
</evidence>
<dbReference type="InterPro" id="IPR029028">
    <property type="entry name" value="Alpha/beta_knot_MTases"/>
</dbReference>
<evidence type="ECO:0000256" key="2">
    <source>
        <dbReference type="ARBA" id="ARBA00022603"/>
    </source>
</evidence>
<dbReference type="GO" id="GO:0003723">
    <property type="term" value="F:RNA binding"/>
    <property type="evidence" value="ECO:0007669"/>
    <property type="project" value="InterPro"/>
</dbReference>
<proteinExistence type="inferred from homology"/>
<keyword evidence="4" id="KW-0949">S-adenosyl-L-methionine</keyword>